<feature type="region of interest" description="Disordered" evidence="1">
    <location>
        <begin position="716"/>
        <end position="742"/>
    </location>
</feature>
<feature type="region of interest" description="Disordered" evidence="1">
    <location>
        <begin position="179"/>
        <end position="214"/>
    </location>
</feature>
<dbReference type="PANTHER" id="PTHR31719:SF243">
    <property type="entry name" value="NAC DOMAIN-CONTAINING PROTEIN"/>
    <property type="match status" value="1"/>
</dbReference>
<feature type="domain" description="NAC" evidence="2">
    <location>
        <begin position="255"/>
        <end position="397"/>
    </location>
</feature>
<dbReference type="InterPro" id="IPR003441">
    <property type="entry name" value="NAC-dom"/>
</dbReference>
<evidence type="ECO:0000256" key="1">
    <source>
        <dbReference type="SAM" id="MobiDB-lite"/>
    </source>
</evidence>
<accession>A0A8X7ZWT4</accession>
<evidence type="ECO:0000313" key="3">
    <source>
        <dbReference type="EMBL" id="KAG6775752.1"/>
    </source>
</evidence>
<feature type="region of interest" description="Disordered" evidence="1">
    <location>
        <begin position="420"/>
        <end position="455"/>
    </location>
</feature>
<organism evidence="3 4">
    <name type="scientific">Populus tomentosa</name>
    <name type="common">Chinese white poplar</name>
    <dbReference type="NCBI Taxonomy" id="118781"/>
    <lineage>
        <taxon>Eukaryota</taxon>
        <taxon>Viridiplantae</taxon>
        <taxon>Streptophyta</taxon>
        <taxon>Embryophyta</taxon>
        <taxon>Tracheophyta</taxon>
        <taxon>Spermatophyta</taxon>
        <taxon>Magnoliopsida</taxon>
        <taxon>eudicotyledons</taxon>
        <taxon>Gunneridae</taxon>
        <taxon>Pentapetalae</taxon>
        <taxon>rosids</taxon>
        <taxon>fabids</taxon>
        <taxon>Malpighiales</taxon>
        <taxon>Salicaceae</taxon>
        <taxon>Saliceae</taxon>
        <taxon>Populus</taxon>
    </lineage>
</organism>
<dbReference type="OrthoDB" id="1667455at2759"/>
<protein>
    <recommendedName>
        <fullName evidence="2">NAC domain-containing protein</fullName>
    </recommendedName>
</protein>
<dbReference type="GO" id="GO:0006355">
    <property type="term" value="P:regulation of DNA-templated transcription"/>
    <property type="evidence" value="ECO:0007669"/>
    <property type="project" value="InterPro"/>
</dbReference>
<proteinExistence type="predicted"/>
<dbReference type="Pfam" id="PF02365">
    <property type="entry name" value="NAM"/>
    <property type="match status" value="3"/>
</dbReference>
<feature type="domain" description="NAC" evidence="2">
    <location>
        <begin position="14"/>
        <end position="156"/>
    </location>
</feature>
<name>A0A8X7ZWT4_POPTO</name>
<evidence type="ECO:0000313" key="4">
    <source>
        <dbReference type="Proteomes" id="UP000886885"/>
    </source>
</evidence>
<dbReference type="PANTHER" id="PTHR31719">
    <property type="entry name" value="NAC TRANSCRIPTION FACTOR 56"/>
    <property type="match status" value="1"/>
</dbReference>
<reference evidence="3" key="1">
    <citation type="journal article" date="2020" name="bioRxiv">
        <title>Hybrid origin of Populus tomentosa Carr. identified through genome sequencing and phylogenomic analysis.</title>
        <authorList>
            <person name="An X."/>
            <person name="Gao K."/>
            <person name="Chen Z."/>
            <person name="Li J."/>
            <person name="Yang X."/>
            <person name="Yang X."/>
            <person name="Zhou J."/>
            <person name="Guo T."/>
            <person name="Zhao T."/>
            <person name="Huang S."/>
            <person name="Miao D."/>
            <person name="Khan W.U."/>
            <person name="Rao P."/>
            <person name="Ye M."/>
            <person name="Lei B."/>
            <person name="Liao W."/>
            <person name="Wang J."/>
            <person name="Ji L."/>
            <person name="Li Y."/>
            <person name="Guo B."/>
            <person name="Mustafa N.S."/>
            <person name="Li S."/>
            <person name="Yun Q."/>
            <person name="Keller S.R."/>
            <person name="Mao J."/>
            <person name="Zhang R."/>
            <person name="Strauss S.H."/>
        </authorList>
    </citation>
    <scope>NUCLEOTIDE SEQUENCE</scope>
    <source>
        <strain evidence="3">GM15</strain>
        <tissue evidence="3">Leaf</tissue>
    </source>
</reference>
<evidence type="ECO:0000259" key="2">
    <source>
        <dbReference type="PROSITE" id="PS51005"/>
    </source>
</evidence>
<gene>
    <name evidence="3" type="ORF">POTOM_019246</name>
</gene>
<dbReference type="GO" id="GO:0003677">
    <property type="term" value="F:DNA binding"/>
    <property type="evidence" value="ECO:0007669"/>
    <property type="project" value="InterPro"/>
</dbReference>
<dbReference type="EMBL" id="JAAWWB010000009">
    <property type="protein sequence ID" value="KAG6775752.1"/>
    <property type="molecule type" value="Genomic_DNA"/>
</dbReference>
<keyword evidence="4" id="KW-1185">Reference proteome</keyword>
<feature type="domain" description="NAC" evidence="2">
    <location>
        <begin position="496"/>
        <end position="645"/>
    </location>
</feature>
<dbReference type="PROSITE" id="PS51005">
    <property type="entry name" value="NAC"/>
    <property type="match status" value="3"/>
</dbReference>
<dbReference type="AlphaFoldDB" id="A0A8X7ZWT4"/>
<dbReference type="Proteomes" id="UP000886885">
    <property type="component" value="Chromosome 5A"/>
</dbReference>
<sequence length="742" mass="84178">MGMVFNQPQTPQTLPPGYRFTPTDQELVEFYLYPKVTNPNFTTSAPVRDCDIYAYHPFKLHTHQGEDVFFFTDLKGRGSPSHVCRKIAGGPAQWHREDRDHLIEVTTATHGVVTATRKCFSYRSPTSKREVSSWIMYEYSLPSHSQFLVLCRLKRNDKRKHPDGVHEAKNTISHKARVGEGYHQQQITRLKPAAETESKEARKRKGKSSDAAVSNSSLTPYSIPLPEYKYWCSSSLVCEFDLLLHFVPPQTPQTLPPGYRFTPTDQELVEFYLYPKVTNPNFTTSAPVRDCDIYAYHPFKLHTHQGEDVFFFTDLKGRGSPSHVCRKIAGGPAQWHREDRDHLIEVTTATHGVVTATRKCFSYRSPTSKREVSSWIMYEYSLPSHSQFLVLCRLKRNDKRKHPDGVHEAKNTISHKARVGEGYHQQQITRLKPAAETESKEARKRKGKSSDAAVSNSSLTPYSIPLPEYKYWCSSSLVCEFDLLLHFVPPQTPQTLPPGYRFTPTDQELVKFYLYPKVTNPNFTTSAPVRDCDIYACHPFQFHTHQGEDLFFFTDLKGRGSLPVCAVKLPVALRNGIEKTVSSWIMYEYSLPSHSQFLVLCRLKRNDKRKHTGGVHEATNTISQKARVGEGYHQQQITGFKAAAETESEIVYVNGVRFDNNWELFCRQLVQDFEKDQMGVSSVASTINVAAPIVSTSSCAENLQPNKVVCIDNHEEPSATPEADEVHSTPKGSTPVESLAIC</sequence>
<comment type="caution">
    <text evidence="3">The sequence shown here is derived from an EMBL/GenBank/DDBJ whole genome shotgun (WGS) entry which is preliminary data.</text>
</comment>